<keyword evidence="8" id="KW-0326">Glycosidase</keyword>
<dbReference type="STRING" id="361077.A0A152A759"/>
<keyword evidence="7" id="KW-0862">Zinc</keyword>
<dbReference type="OMA" id="GFQMHRK"/>
<accession>A0A152A759</accession>
<dbReference type="Pfam" id="PF09261">
    <property type="entry name" value="Alpha-mann_mid"/>
    <property type="match status" value="1"/>
</dbReference>
<dbReference type="Pfam" id="PF01074">
    <property type="entry name" value="Glyco_hydro_38N"/>
    <property type="match status" value="1"/>
</dbReference>
<dbReference type="Gene3D" id="2.60.40.1360">
    <property type="match status" value="1"/>
</dbReference>
<dbReference type="InterPro" id="IPR050843">
    <property type="entry name" value="Glycosyl_Hydrlase_38"/>
</dbReference>
<evidence type="ECO:0000256" key="7">
    <source>
        <dbReference type="ARBA" id="ARBA00022833"/>
    </source>
</evidence>
<comment type="similarity">
    <text evidence="3">Belongs to the glycosyl hydrolase 38 family.</text>
</comment>
<reference evidence="11 12" key="1">
    <citation type="submission" date="2015-12" db="EMBL/GenBank/DDBJ databases">
        <title>Dictyostelia acquired genes for synthesis and detection of signals that induce cell-type specialization by lateral gene transfer from prokaryotes.</title>
        <authorList>
            <person name="Gloeckner G."/>
            <person name="Schaap P."/>
        </authorList>
    </citation>
    <scope>NUCLEOTIDE SEQUENCE [LARGE SCALE GENOMIC DNA]</scope>
    <source>
        <strain evidence="11 12">TK</strain>
    </source>
</reference>
<evidence type="ECO:0000256" key="3">
    <source>
        <dbReference type="ARBA" id="ARBA00009792"/>
    </source>
</evidence>
<keyword evidence="6" id="KW-0378">Hydrolase</keyword>
<dbReference type="Gene3D" id="1.20.1270.50">
    <property type="entry name" value="Glycoside hydrolase family 38, central domain"/>
    <property type="match status" value="1"/>
</dbReference>
<protein>
    <recommendedName>
        <fullName evidence="4">alpha-mannosidase</fullName>
        <ecNumber evidence="4">3.2.1.24</ecNumber>
    </recommendedName>
</protein>
<evidence type="ECO:0000256" key="4">
    <source>
        <dbReference type="ARBA" id="ARBA00012752"/>
    </source>
</evidence>
<organism evidence="11 12">
    <name type="scientific">Tieghemostelium lacteum</name>
    <name type="common">Slime mold</name>
    <name type="synonym">Dictyostelium lacteum</name>
    <dbReference type="NCBI Taxonomy" id="361077"/>
    <lineage>
        <taxon>Eukaryota</taxon>
        <taxon>Amoebozoa</taxon>
        <taxon>Evosea</taxon>
        <taxon>Eumycetozoa</taxon>
        <taxon>Dictyostelia</taxon>
        <taxon>Dictyosteliales</taxon>
        <taxon>Raperosteliaceae</taxon>
        <taxon>Tieghemostelium</taxon>
    </lineage>
</organism>
<dbReference type="SUPFAM" id="SSF74650">
    <property type="entry name" value="Galactose mutarotase-like"/>
    <property type="match status" value="1"/>
</dbReference>
<dbReference type="SUPFAM" id="SSF88713">
    <property type="entry name" value="Glycoside hydrolase/deacetylase"/>
    <property type="match status" value="1"/>
</dbReference>
<gene>
    <name evidence="11" type="ORF">DLAC_00884</name>
</gene>
<evidence type="ECO:0000313" key="12">
    <source>
        <dbReference type="Proteomes" id="UP000076078"/>
    </source>
</evidence>
<dbReference type="InterPro" id="IPR011013">
    <property type="entry name" value="Gal_mutarotase_sf_dom"/>
</dbReference>
<dbReference type="AlphaFoldDB" id="A0A152A759"/>
<keyword evidence="5" id="KW-0479">Metal-binding</keyword>
<dbReference type="EMBL" id="LODT01000004">
    <property type="protein sequence ID" value="KYR02083.1"/>
    <property type="molecule type" value="Genomic_DNA"/>
</dbReference>
<name>A0A152A759_TIELA</name>
<dbReference type="GO" id="GO:0030246">
    <property type="term" value="F:carbohydrate binding"/>
    <property type="evidence" value="ECO:0007669"/>
    <property type="project" value="InterPro"/>
</dbReference>
<dbReference type="InterPro" id="IPR028995">
    <property type="entry name" value="Glyco_hydro_57/38_cen_sf"/>
</dbReference>
<dbReference type="InterPro" id="IPR000602">
    <property type="entry name" value="Glyco_hydro_38_N"/>
</dbReference>
<dbReference type="Gene3D" id="3.20.110.10">
    <property type="entry name" value="Glycoside hydrolase 38, N terminal domain"/>
    <property type="match status" value="1"/>
</dbReference>
<dbReference type="SUPFAM" id="SSF88688">
    <property type="entry name" value="Families 57/38 glycoside transferase middle domain"/>
    <property type="match status" value="1"/>
</dbReference>
<dbReference type="InterPro" id="IPR013780">
    <property type="entry name" value="Glyco_hydro_b"/>
</dbReference>
<evidence type="ECO:0000256" key="9">
    <source>
        <dbReference type="SAM" id="SignalP"/>
    </source>
</evidence>
<dbReference type="GO" id="GO:0004559">
    <property type="term" value="F:alpha-mannosidase activity"/>
    <property type="evidence" value="ECO:0007669"/>
    <property type="project" value="UniProtKB-EC"/>
</dbReference>
<dbReference type="PANTHER" id="PTHR11607:SF68">
    <property type="entry name" value="ALPHA-MANNOSIDASE F"/>
    <property type="match status" value="1"/>
</dbReference>
<comment type="catalytic activity">
    <reaction evidence="1">
        <text>Hydrolysis of terminal, non-reducing alpha-D-mannose residues in alpha-D-mannosides.</text>
        <dbReference type="EC" id="3.2.1.24"/>
    </reaction>
</comment>
<dbReference type="PANTHER" id="PTHR11607">
    <property type="entry name" value="ALPHA-MANNOSIDASE"/>
    <property type="match status" value="1"/>
</dbReference>
<dbReference type="CDD" id="cd00451">
    <property type="entry name" value="GH38N_AMII_euk"/>
    <property type="match status" value="1"/>
</dbReference>
<comment type="caution">
    <text evidence="11">The sequence shown here is derived from an EMBL/GenBank/DDBJ whole genome shotgun (WGS) entry which is preliminary data.</text>
</comment>
<dbReference type="GO" id="GO:0046872">
    <property type="term" value="F:metal ion binding"/>
    <property type="evidence" value="ECO:0007669"/>
    <property type="project" value="UniProtKB-KW"/>
</dbReference>
<evidence type="ECO:0000256" key="8">
    <source>
        <dbReference type="ARBA" id="ARBA00023295"/>
    </source>
</evidence>
<keyword evidence="12" id="KW-1185">Reference proteome</keyword>
<evidence type="ECO:0000313" key="11">
    <source>
        <dbReference type="EMBL" id="KYR02083.1"/>
    </source>
</evidence>
<evidence type="ECO:0000256" key="6">
    <source>
        <dbReference type="ARBA" id="ARBA00022801"/>
    </source>
</evidence>
<dbReference type="Gene3D" id="2.70.98.30">
    <property type="entry name" value="Golgi alpha-mannosidase II, domain 4"/>
    <property type="match status" value="1"/>
</dbReference>
<dbReference type="InterPro" id="IPR011330">
    <property type="entry name" value="Glyco_hydro/deAcase_b/a-brl"/>
</dbReference>
<evidence type="ECO:0000259" key="10">
    <source>
        <dbReference type="SMART" id="SM00872"/>
    </source>
</evidence>
<dbReference type="EC" id="3.2.1.24" evidence="4"/>
<evidence type="ECO:0000256" key="1">
    <source>
        <dbReference type="ARBA" id="ARBA00000365"/>
    </source>
</evidence>
<dbReference type="InterPro" id="IPR027291">
    <property type="entry name" value="Glyco_hydro_38_N_sf"/>
</dbReference>
<feature type="signal peptide" evidence="9">
    <location>
        <begin position="1"/>
        <end position="22"/>
    </location>
</feature>
<dbReference type="InParanoid" id="A0A152A759"/>
<dbReference type="Gene3D" id="2.60.40.1180">
    <property type="entry name" value="Golgi alpha-mannosidase II"/>
    <property type="match status" value="1"/>
</dbReference>
<dbReference type="GO" id="GO:0006013">
    <property type="term" value="P:mannose metabolic process"/>
    <property type="evidence" value="ECO:0007669"/>
    <property type="project" value="InterPro"/>
</dbReference>
<keyword evidence="9" id="KW-0732">Signal</keyword>
<sequence>MRSIFNYSFIVILFVICNIASSEKLRKDAIKVHFICHSHCDAGWLNTFEEYYGMYVNNVLTGTTKQLKENKNRKFVWSEIGYLDRWWKVASQELRDDFTTFVKNGQIELINGGWVQNDEACPTVDAVIRHLTDGHKFIIEHFGEEYLPTSGWQIDPFGHSTLTATVQAQMGYKHVILDRIHFEAKNQLKKDADLQFMWRGSQALGPKSDILAHVLDDFYIAPYPFHFEFPMGKPNEENVREMNKLAYNRRPYFKSPHILLPLGGDFNYRNAPLWYRNLDPMVETMTKDYADGRSNVTVAYSTLKEFFEETKQWHQENQVAFNYYSNDFFPYADKEKSYWTGYYTTRPELKGLTRSIGSKLRSAEIFSSYQTKQDFSGTIQDASYNCSILQHHDAITGTAREPVVRDYSVRLRYAETQLNGVLQSAMSNFAAELLQMNLQLQAIPDYPETEYLALSKSDTFKTLMIANSLSWQRDDIYTVRIKYNLPENTLLDQSAPLKVCPFSVAEDTSANLIKGDCSLRKEKRLDVNQVVEYIQIDFPVSIPAMGLRSYFISWSNPKVLSKMNMVYETSAVKYNTISNRDYSYTFSTLGYLQSITELSTGLKTNVSHKIIEYTDDGGSYMFLSNQPPKEQVGAMTIQYYPGSFKRDLILTNSSMVVSLSILNTNDITLNKRLHYEYAVKGIDNLQQMVRFQTSLNTTHMYSDNGLELQKRSVAADINQPQNSLYPSISIAMVQDEHSLVTFGCVGDRSKAAGSMHNGELEFALHRSLTKDDSKGLDVPARDNSWIRVKSHCQLGHGSRVMRSIRADALKLDHPLRGYYVSGINSTSQTAKFSGLNRALPENIHVLSMEKVSDQMYKIRLHNIWEYGSPTQVDIKNLFHFRASGNSLHIIKEYNLNNQVSYTANDDIHTQYIHTNTTILKKDQQYISSVPSRYTPILSPNVISLHPLEIKSFSIKIEN</sequence>
<dbReference type="GO" id="GO:0005764">
    <property type="term" value="C:lysosome"/>
    <property type="evidence" value="ECO:0007669"/>
    <property type="project" value="TreeGrafter"/>
</dbReference>
<dbReference type="OrthoDB" id="2016903at2759"/>
<evidence type="ECO:0000256" key="2">
    <source>
        <dbReference type="ARBA" id="ARBA00001947"/>
    </source>
</evidence>
<evidence type="ECO:0000256" key="5">
    <source>
        <dbReference type="ARBA" id="ARBA00022723"/>
    </source>
</evidence>
<proteinExistence type="inferred from homology"/>
<dbReference type="InterPro" id="IPR015341">
    <property type="entry name" value="Glyco_hydro_38_cen"/>
</dbReference>
<comment type="cofactor">
    <cofactor evidence="2">
        <name>Zn(2+)</name>
        <dbReference type="ChEBI" id="CHEBI:29105"/>
    </cofactor>
</comment>
<feature type="domain" description="Glycoside hydrolase family 38 central" evidence="10">
    <location>
        <begin position="337"/>
        <end position="411"/>
    </location>
</feature>
<feature type="chain" id="PRO_5035919959" description="alpha-mannosidase" evidence="9">
    <location>
        <begin position="23"/>
        <end position="958"/>
    </location>
</feature>
<dbReference type="InterPro" id="IPR037094">
    <property type="entry name" value="Glyco_hydro_38_cen_sf"/>
</dbReference>
<dbReference type="SMART" id="SM00872">
    <property type="entry name" value="Alpha-mann_mid"/>
    <property type="match status" value="1"/>
</dbReference>
<dbReference type="Proteomes" id="UP000076078">
    <property type="component" value="Unassembled WGS sequence"/>
</dbReference>